<dbReference type="InterPro" id="IPR003439">
    <property type="entry name" value="ABC_transporter-like_ATP-bd"/>
</dbReference>
<dbReference type="Gene3D" id="3.40.50.300">
    <property type="entry name" value="P-loop containing nucleotide triphosphate hydrolases"/>
    <property type="match status" value="1"/>
</dbReference>
<dbReference type="Pfam" id="PF00005">
    <property type="entry name" value="ABC_tran"/>
    <property type="match status" value="1"/>
</dbReference>
<evidence type="ECO:0000256" key="4">
    <source>
        <dbReference type="ARBA" id="ARBA00023136"/>
    </source>
</evidence>
<dbReference type="InterPro" id="IPR036640">
    <property type="entry name" value="ABC1_TM_sf"/>
</dbReference>
<keyword evidence="8" id="KW-1185">Reference proteome</keyword>
<evidence type="ECO:0000256" key="2">
    <source>
        <dbReference type="ARBA" id="ARBA00022692"/>
    </source>
</evidence>
<dbReference type="GO" id="GO:0042626">
    <property type="term" value="F:ATPase-coupled transmembrane transporter activity"/>
    <property type="evidence" value="ECO:0007669"/>
    <property type="project" value="TreeGrafter"/>
</dbReference>
<dbReference type="GO" id="GO:0016887">
    <property type="term" value="F:ATP hydrolysis activity"/>
    <property type="evidence" value="ECO:0007669"/>
    <property type="project" value="InterPro"/>
</dbReference>
<name>A0AAN5CAJ3_9BILA</name>
<dbReference type="PANTHER" id="PTHR24221">
    <property type="entry name" value="ATP-BINDING CASSETTE SUB-FAMILY B"/>
    <property type="match status" value="1"/>
</dbReference>
<dbReference type="EMBL" id="BTRK01000003">
    <property type="protein sequence ID" value="GMR44238.1"/>
    <property type="molecule type" value="Genomic_DNA"/>
</dbReference>
<dbReference type="SUPFAM" id="SSF52540">
    <property type="entry name" value="P-loop containing nucleoside triphosphate hydrolases"/>
    <property type="match status" value="1"/>
</dbReference>
<gene>
    <name evidence="7" type="ORF">PMAYCL1PPCAC_14433</name>
</gene>
<comment type="caution">
    <text evidence="7">The sequence shown here is derived from an EMBL/GenBank/DDBJ whole genome shotgun (WGS) entry which is preliminary data.</text>
</comment>
<proteinExistence type="predicted"/>
<dbReference type="GO" id="GO:0005524">
    <property type="term" value="F:ATP binding"/>
    <property type="evidence" value="ECO:0007669"/>
    <property type="project" value="InterPro"/>
</dbReference>
<protein>
    <recommendedName>
        <fullName evidence="6">ABC transporter domain-containing protein</fullName>
    </recommendedName>
</protein>
<keyword evidence="2 5" id="KW-0812">Transmembrane</keyword>
<feature type="transmembrane region" description="Helical" evidence="5">
    <location>
        <begin position="6"/>
        <end position="26"/>
    </location>
</feature>
<comment type="subcellular location">
    <subcellularLocation>
        <location evidence="1">Membrane</location>
        <topology evidence="1">Multi-pass membrane protein</topology>
    </subcellularLocation>
</comment>
<reference evidence="8" key="1">
    <citation type="submission" date="2022-10" db="EMBL/GenBank/DDBJ databases">
        <title>Genome assembly of Pristionchus species.</title>
        <authorList>
            <person name="Yoshida K."/>
            <person name="Sommer R.J."/>
        </authorList>
    </citation>
    <scope>NUCLEOTIDE SEQUENCE [LARGE SCALE GENOMIC DNA]</scope>
    <source>
        <strain evidence="8">RS5460</strain>
    </source>
</reference>
<keyword evidence="4 5" id="KW-0472">Membrane</keyword>
<evidence type="ECO:0000313" key="8">
    <source>
        <dbReference type="Proteomes" id="UP001328107"/>
    </source>
</evidence>
<dbReference type="Gene3D" id="1.20.1560.10">
    <property type="entry name" value="ABC transporter type 1, transmembrane domain"/>
    <property type="match status" value="1"/>
</dbReference>
<keyword evidence="3 5" id="KW-1133">Transmembrane helix</keyword>
<sequence length="235" mass="25752">SSNQSIFYLFSFIATSIGVYFVYLGYYTPKVLFLAENLLLQVGFKTFCMSASLKEMISASSAAKLVLSLIDPEFYKHRATASLLNVDGYIQGEALSFAYPSQPNRKVIRDVSFSVDKDRSIAFVGPSGSGKSTLVNLLEKFYNPQSGQLFLDSTPLTSISPFQLRSNIALVSQEPVLFRGTIADNVRLGMDDVSEEDVRAACILANAAEFIRDFPEGYSTLVGENSRALSGGQKQ</sequence>
<dbReference type="InterPro" id="IPR027417">
    <property type="entry name" value="P-loop_NTPase"/>
</dbReference>
<evidence type="ECO:0000256" key="5">
    <source>
        <dbReference type="SAM" id="Phobius"/>
    </source>
</evidence>
<dbReference type="InterPro" id="IPR039421">
    <property type="entry name" value="Type_1_exporter"/>
</dbReference>
<organism evidence="7 8">
    <name type="scientific">Pristionchus mayeri</name>
    <dbReference type="NCBI Taxonomy" id="1317129"/>
    <lineage>
        <taxon>Eukaryota</taxon>
        <taxon>Metazoa</taxon>
        <taxon>Ecdysozoa</taxon>
        <taxon>Nematoda</taxon>
        <taxon>Chromadorea</taxon>
        <taxon>Rhabditida</taxon>
        <taxon>Rhabditina</taxon>
        <taxon>Diplogasteromorpha</taxon>
        <taxon>Diplogasteroidea</taxon>
        <taxon>Neodiplogasteridae</taxon>
        <taxon>Pristionchus</taxon>
    </lineage>
</organism>
<accession>A0AAN5CAJ3</accession>
<dbReference type="GO" id="GO:0016020">
    <property type="term" value="C:membrane"/>
    <property type="evidence" value="ECO:0007669"/>
    <property type="project" value="UniProtKB-SubCell"/>
</dbReference>
<feature type="non-terminal residue" evidence="7">
    <location>
        <position position="1"/>
    </location>
</feature>
<feature type="domain" description="ABC transporter" evidence="6">
    <location>
        <begin position="109"/>
        <end position="235"/>
    </location>
</feature>
<evidence type="ECO:0000256" key="1">
    <source>
        <dbReference type="ARBA" id="ARBA00004141"/>
    </source>
</evidence>
<dbReference type="AlphaFoldDB" id="A0AAN5CAJ3"/>
<evidence type="ECO:0000313" key="7">
    <source>
        <dbReference type="EMBL" id="GMR44238.1"/>
    </source>
</evidence>
<evidence type="ECO:0000259" key="6">
    <source>
        <dbReference type="Pfam" id="PF00005"/>
    </source>
</evidence>
<evidence type="ECO:0000256" key="3">
    <source>
        <dbReference type="ARBA" id="ARBA00022989"/>
    </source>
</evidence>
<dbReference type="Proteomes" id="UP001328107">
    <property type="component" value="Unassembled WGS sequence"/>
</dbReference>
<dbReference type="PANTHER" id="PTHR24221:SF617">
    <property type="entry name" value="P-GLYCOPROTEIN RELATED"/>
    <property type="match status" value="1"/>
</dbReference>